<feature type="transmembrane region" description="Helical" evidence="6">
    <location>
        <begin position="467"/>
        <end position="487"/>
    </location>
</feature>
<dbReference type="Proteomes" id="UP000318138">
    <property type="component" value="Chromosome"/>
</dbReference>
<reference evidence="8" key="1">
    <citation type="submission" date="2019-07" db="EMBL/GenBank/DDBJ databases">
        <title>Bacillus alkalisoli sp. nov. isolated from saline soil.</title>
        <authorList>
            <person name="Sun J.-Q."/>
            <person name="Xu L."/>
        </authorList>
    </citation>
    <scope>NUCLEOTIDE SEQUENCE [LARGE SCALE GENOMIC DNA]</scope>
    <source>
        <strain evidence="8">M4U3P1</strain>
    </source>
</reference>
<dbReference type="EMBL" id="CP041372">
    <property type="protein sequence ID" value="QKS70774.1"/>
    <property type="molecule type" value="Genomic_DNA"/>
</dbReference>
<dbReference type="PIRSF" id="PIRSF038958">
    <property type="entry name" value="PG_synth_SpoVB"/>
    <property type="match status" value="1"/>
</dbReference>
<feature type="transmembrane region" description="Helical" evidence="6">
    <location>
        <begin position="236"/>
        <end position="258"/>
    </location>
</feature>
<feature type="transmembrane region" description="Helical" evidence="6">
    <location>
        <begin position="408"/>
        <end position="430"/>
    </location>
</feature>
<dbReference type="NCBIfam" id="TIGR02900">
    <property type="entry name" value="spore_V_B"/>
    <property type="match status" value="1"/>
</dbReference>
<dbReference type="InterPro" id="IPR024923">
    <property type="entry name" value="PG_synth_SpoVB"/>
</dbReference>
<dbReference type="PANTHER" id="PTHR30250:SF24">
    <property type="entry name" value="STAGE V SPORULATION PROTEIN B"/>
    <property type="match status" value="1"/>
</dbReference>
<organism evidence="7 8">
    <name type="scientific">Paenalkalicoccus suaedae</name>
    <dbReference type="NCBI Taxonomy" id="2592382"/>
    <lineage>
        <taxon>Bacteria</taxon>
        <taxon>Bacillati</taxon>
        <taxon>Bacillota</taxon>
        <taxon>Bacilli</taxon>
        <taxon>Bacillales</taxon>
        <taxon>Bacillaceae</taxon>
        <taxon>Paenalkalicoccus</taxon>
    </lineage>
</organism>
<feature type="transmembrane region" description="Helical" evidence="6">
    <location>
        <begin position="270"/>
        <end position="295"/>
    </location>
</feature>
<evidence type="ECO:0000256" key="2">
    <source>
        <dbReference type="ARBA" id="ARBA00022475"/>
    </source>
</evidence>
<feature type="transmembrane region" description="Helical" evidence="6">
    <location>
        <begin position="87"/>
        <end position="114"/>
    </location>
</feature>
<evidence type="ECO:0000256" key="4">
    <source>
        <dbReference type="ARBA" id="ARBA00022989"/>
    </source>
</evidence>
<dbReference type="InterPro" id="IPR050833">
    <property type="entry name" value="Poly_Biosynth_Transport"/>
</dbReference>
<keyword evidence="5 6" id="KW-0472">Membrane</keyword>
<comment type="subcellular location">
    <subcellularLocation>
        <location evidence="1">Cell membrane</location>
        <topology evidence="1">Multi-pass membrane protein</topology>
    </subcellularLocation>
</comment>
<name>A0A859FDW7_9BACI</name>
<evidence type="ECO:0000256" key="1">
    <source>
        <dbReference type="ARBA" id="ARBA00004651"/>
    </source>
</evidence>
<proteinExistence type="predicted"/>
<gene>
    <name evidence="7" type="primary">spoVB</name>
    <name evidence="7" type="ORF">FLK61_28995</name>
</gene>
<feature type="transmembrane region" description="Helical" evidence="6">
    <location>
        <begin position="40"/>
        <end position="66"/>
    </location>
</feature>
<dbReference type="InterPro" id="IPR002797">
    <property type="entry name" value="Polysacc_synth"/>
</dbReference>
<sequence>MTKQSFIKGALILVLAGFLTRFLGFINKMIVARVLGAEGVGLYMMAVPTLLLVLTLTQLGLPIAVSKLIAEAEARHAYDERRRILQTALLITTSASIVLSILTFFVAPILASTFLTDERALYPLLAIIPVIPIVAVSSVLRGYFQGRQNMVPTAVSSVVEQVVRITCVALLTTIFLPYGIEYAAAGAMVSVILGEAFSLIYLLLQFRKSKRVSAKPSKQAFQRLMKIGMPTTGSRFIGSISLFFEPILVAQCLAMYGITATAGTMLYGELTGFAIPMILLPTFLTFALSTSLVPFVSEAHSRNDLTAIHYRIHQVIKYSMLSGGISAICLFFFADEIMGAVYHAPETGVYLSLLAPFSVILYVQGPLQAVLQAIDSAKQAMVNSLIGAVVKLSAIYVLTASFGIMGTAVAIIIGFIVVTCLHVISVATSIGWASDRRFIQKIILLFTITTVFAWWTSSYVYSTLTMFVAIFAISCIYVIGIFLLRLVEKRELKRFS</sequence>
<evidence type="ECO:0000256" key="6">
    <source>
        <dbReference type="SAM" id="Phobius"/>
    </source>
</evidence>
<dbReference type="PANTHER" id="PTHR30250">
    <property type="entry name" value="PST FAMILY PREDICTED COLANIC ACID TRANSPORTER"/>
    <property type="match status" value="1"/>
</dbReference>
<accession>A0A859FDW7</accession>
<feature type="transmembrane region" description="Helical" evidence="6">
    <location>
        <begin position="382"/>
        <end position="402"/>
    </location>
</feature>
<evidence type="ECO:0000313" key="7">
    <source>
        <dbReference type="EMBL" id="QKS70774.1"/>
    </source>
</evidence>
<evidence type="ECO:0000256" key="5">
    <source>
        <dbReference type="ARBA" id="ARBA00023136"/>
    </source>
</evidence>
<protein>
    <submittedName>
        <fullName evidence="7">Stage V sporulation protein B</fullName>
    </submittedName>
</protein>
<dbReference type="AlphaFoldDB" id="A0A859FDW7"/>
<keyword evidence="3 6" id="KW-0812">Transmembrane</keyword>
<keyword evidence="2" id="KW-1003">Cell membrane</keyword>
<dbReference type="InterPro" id="IPR014249">
    <property type="entry name" value="Spore_V_B"/>
</dbReference>
<feature type="transmembrane region" description="Helical" evidence="6">
    <location>
        <begin position="186"/>
        <end position="204"/>
    </location>
</feature>
<feature type="transmembrane region" description="Helical" evidence="6">
    <location>
        <begin position="315"/>
        <end position="334"/>
    </location>
</feature>
<keyword evidence="8" id="KW-1185">Reference proteome</keyword>
<dbReference type="KEGG" id="psua:FLK61_28995"/>
<dbReference type="CDD" id="cd13124">
    <property type="entry name" value="MATE_SpoVB_like"/>
    <property type="match status" value="1"/>
</dbReference>
<feature type="transmembrane region" description="Helical" evidence="6">
    <location>
        <begin position="442"/>
        <end position="461"/>
    </location>
</feature>
<evidence type="ECO:0000256" key="3">
    <source>
        <dbReference type="ARBA" id="ARBA00022692"/>
    </source>
</evidence>
<feature type="transmembrane region" description="Helical" evidence="6">
    <location>
        <begin position="120"/>
        <end position="140"/>
    </location>
</feature>
<dbReference type="GO" id="GO:0005886">
    <property type="term" value="C:plasma membrane"/>
    <property type="evidence" value="ECO:0007669"/>
    <property type="project" value="UniProtKB-SubCell"/>
</dbReference>
<dbReference type="Pfam" id="PF01943">
    <property type="entry name" value="Polysacc_synt"/>
    <property type="match status" value="1"/>
</dbReference>
<feature type="transmembrane region" description="Helical" evidence="6">
    <location>
        <begin position="349"/>
        <end position="370"/>
    </location>
</feature>
<keyword evidence="4 6" id="KW-1133">Transmembrane helix</keyword>
<feature type="transmembrane region" description="Helical" evidence="6">
    <location>
        <begin position="161"/>
        <end position="180"/>
    </location>
</feature>
<evidence type="ECO:0000313" key="8">
    <source>
        <dbReference type="Proteomes" id="UP000318138"/>
    </source>
</evidence>
<dbReference type="RefSeq" id="WP_176008809.1">
    <property type="nucleotide sequence ID" value="NZ_CP041372.2"/>
</dbReference>